<keyword evidence="1" id="KW-0472">Membrane</keyword>
<dbReference type="Proteomes" id="UP000271925">
    <property type="component" value="Unassembled WGS sequence"/>
</dbReference>
<feature type="domain" description="Glycoamylase-like" evidence="2">
    <location>
        <begin position="221"/>
        <end position="448"/>
    </location>
</feature>
<evidence type="ECO:0000256" key="1">
    <source>
        <dbReference type="SAM" id="Phobius"/>
    </source>
</evidence>
<sequence length="466" mass="53598">MKVEGYLHRFYFHRFTSSVFPFGLLLILFFGFQPIESIAQLRGVATSKRFLDSLQRDTFRYFWELGDNPHGLIPDRYPTNTFASIAATGFGLTAYVLGVERGYVSRQEAAERTLRTLRFFTFAPQSAEGKNVTGFRGFFYHFLDMKTGHRFKQVELSSIDTALLLAGMLSSQAYFNHNSAVEKEIRSLVDRIYRRVDWQWMRERKPLLSMGWHPESGFIQSDWKGYNEAMLLYVLALASPTYPIEPEAWTAWTSTYEWKEFKGYSHVNFDPLFGHQYSHIWIDFRSIKDAYMRGREIDYFENSRRATLANRAYCVENPGGFTGYEADVWGLTASDGPKDTIINGRPFFSYRARGASATQVVDDGTIAPTAAGGSIPFTPEESIRALQLMKYRFGKKIYGPYGFKDAFNLSYPGQWFDPDYLGIDSGPILLMAENYRTNLIWNLMMRSPTIRRGLLRAGFRGGWLKG</sequence>
<accession>A0A3P1C219</accession>
<name>A0A3P1C219_9BACT</name>
<gene>
    <name evidence="3" type="ORF">EHT25_06025</name>
</gene>
<dbReference type="AlphaFoldDB" id="A0A3P1C219"/>
<protein>
    <submittedName>
        <fullName evidence="3">Tat pathway signal protein</fullName>
    </submittedName>
</protein>
<keyword evidence="1" id="KW-1133">Transmembrane helix</keyword>
<organism evidence="3 4">
    <name type="scientific">Larkinella rosea</name>
    <dbReference type="NCBI Taxonomy" id="2025312"/>
    <lineage>
        <taxon>Bacteria</taxon>
        <taxon>Pseudomonadati</taxon>
        <taxon>Bacteroidota</taxon>
        <taxon>Cytophagia</taxon>
        <taxon>Cytophagales</taxon>
        <taxon>Spirosomataceae</taxon>
        <taxon>Larkinella</taxon>
    </lineage>
</organism>
<dbReference type="EMBL" id="RQJO01000007">
    <property type="protein sequence ID" value="RRB07332.1"/>
    <property type="molecule type" value="Genomic_DNA"/>
</dbReference>
<evidence type="ECO:0000313" key="3">
    <source>
        <dbReference type="EMBL" id="RRB07332.1"/>
    </source>
</evidence>
<evidence type="ECO:0000313" key="4">
    <source>
        <dbReference type="Proteomes" id="UP000271925"/>
    </source>
</evidence>
<dbReference type="InterPro" id="IPR016883">
    <property type="entry name" value="UCP028431"/>
</dbReference>
<dbReference type="PIRSF" id="PIRSF028431">
    <property type="entry name" value="UCP028431"/>
    <property type="match status" value="1"/>
</dbReference>
<reference evidence="3 4" key="1">
    <citation type="submission" date="2018-11" db="EMBL/GenBank/DDBJ databases">
        <authorList>
            <person name="Zhou Z."/>
            <person name="Wang G."/>
        </authorList>
    </citation>
    <scope>NUCLEOTIDE SEQUENCE [LARGE SCALE GENOMIC DNA]</scope>
    <source>
        <strain evidence="3 4">KCTC52004</strain>
    </source>
</reference>
<proteinExistence type="predicted"/>
<dbReference type="Pfam" id="PF10091">
    <property type="entry name" value="Glycoamylase"/>
    <property type="match status" value="1"/>
</dbReference>
<keyword evidence="1" id="KW-0812">Transmembrane</keyword>
<dbReference type="Gene3D" id="1.50.10.140">
    <property type="match status" value="1"/>
</dbReference>
<keyword evidence="4" id="KW-1185">Reference proteome</keyword>
<dbReference type="RefSeq" id="WP_124872123.1">
    <property type="nucleotide sequence ID" value="NZ_RQJO01000007.1"/>
</dbReference>
<feature type="transmembrane region" description="Helical" evidence="1">
    <location>
        <begin position="12"/>
        <end position="32"/>
    </location>
</feature>
<dbReference type="OrthoDB" id="5937621at2"/>
<comment type="caution">
    <text evidence="3">The sequence shown here is derived from an EMBL/GenBank/DDBJ whole genome shotgun (WGS) entry which is preliminary data.</text>
</comment>
<evidence type="ECO:0000259" key="2">
    <source>
        <dbReference type="Pfam" id="PF10091"/>
    </source>
</evidence>
<dbReference type="InterPro" id="IPR019282">
    <property type="entry name" value="Glycoamylase-like_cons_dom"/>
</dbReference>